<dbReference type="PROSITE" id="PS50297">
    <property type="entry name" value="ANK_REP_REGION"/>
    <property type="match status" value="1"/>
</dbReference>
<evidence type="ECO:0000313" key="4">
    <source>
        <dbReference type="Proteomes" id="UP000515908"/>
    </source>
</evidence>
<dbReference type="OrthoDB" id="416786at2759"/>
<accession>A0A7G2CG56</accession>
<dbReference type="InterPro" id="IPR002110">
    <property type="entry name" value="Ankyrin_rpt"/>
</dbReference>
<dbReference type="InterPro" id="IPR020845">
    <property type="entry name" value="AMP-binding_CS"/>
</dbReference>
<dbReference type="VEuPathDB" id="TriTrypDB:ADEAN_000630300"/>
<dbReference type="Pfam" id="PF00501">
    <property type="entry name" value="AMP-binding"/>
    <property type="match status" value="1"/>
</dbReference>
<sequence>MNSILSERIIASFAQRNEDSVVISLVELVKGSLSDTQNTVRKTSLCKRQWLYFVRLVEKEIARANPPSSSSSLRCDVGIITEESFYAGLVEGACLTLGKSFCVFSLRDPALRREELIRQRSPLILFDEEAVDRLLRLALQCPDSYTGSLEFPPVPDSDVAYYMYSSGSTGKPKCIITTRLNLLSYLDEFCCSKEGMCVSGEDATVSLLTLSTPLFDPSIGDVLVSLTVPRASQYIPKRETLLTGEWGLLLGELRPTHIVSTPSVLSRMSPSSQRFNSDQKTKVFCGGERMAQSLIDEWAQVVDLYNVYGVTEATIYQSAQRVPPGTPSRDVGCGKGITVLGRFNISLDYASVPEDLAQKYVGVGEVVIRGPQVCAGYADERGESSFKVDPETGENLFYTGDLGAFSTMEDGQTTLMLKGRKDWQIKVNGQRVSLEEIEENIRTNLPTVVSFCCCGVVPNDAISIGAVVVLKEFHCDREVCEEHQACFAETFQRILQLYLPFHMIPPRFWHFFPEGSQLAQTHSSKVDRTAAMKYISAHGDNSSSDTTGARGEVTSSKLVNTVMDAWRSFFNVSVTIRSNFFFLGGDSLGALKLTRDVFLRLGGREGDIDQHGGLPTPFQPSLLLSRPELGDYTRALKSALSDWLEKGESMDAEMRAHWETYQNTETENVDFSDAVEGEGHTSLFLRLVSSGYVRLAELFLNHNLANVDGDYTRSHRCVTPLHVAVSIDDATRATPMVSFLLEKGAKVSAVTKDGVSPAHLAAATSAPVLSLLILHSGGDASVLHCRDKRQQSLLHFAARQGNVEGVRLLLYDYKADITIRDKWQRTPAHWAVLNQQWEVLTVMADYVEEKGVGETRKGDSSRLVRLAKRKTHLPFESLLELASRIAQDNTTVLEKCEIISRIVQ</sequence>
<dbReference type="Pfam" id="PF12796">
    <property type="entry name" value="Ank_2"/>
    <property type="match status" value="1"/>
</dbReference>
<dbReference type="EMBL" id="LR877156">
    <property type="protein sequence ID" value="CAD2218810.1"/>
    <property type="molecule type" value="Genomic_DNA"/>
</dbReference>
<dbReference type="SUPFAM" id="SSF48403">
    <property type="entry name" value="Ankyrin repeat"/>
    <property type="match status" value="1"/>
</dbReference>
<dbReference type="GO" id="GO:0043041">
    <property type="term" value="P:amino acid activation for nonribosomal peptide biosynthetic process"/>
    <property type="evidence" value="ECO:0007669"/>
    <property type="project" value="TreeGrafter"/>
</dbReference>
<dbReference type="SUPFAM" id="SSF56801">
    <property type="entry name" value="Acetyl-CoA synthetase-like"/>
    <property type="match status" value="1"/>
</dbReference>
<dbReference type="Gene3D" id="3.40.50.12780">
    <property type="entry name" value="N-terminal domain of ligase-like"/>
    <property type="match status" value="1"/>
</dbReference>
<gene>
    <name evidence="3" type="ORF">ADEAN_000630300</name>
</gene>
<dbReference type="InterPro" id="IPR036770">
    <property type="entry name" value="Ankyrin_rpt-contain_sf"/>
</dbReference>
<dbReference type="InterPro" id="IPR042099">
    <property type="entry name" value="ANL_N_sf"/>
</dbReference>
<dbReference type="GO" id="GO:0005737">
    <property type="term" value="C:cytoplasm"/>
    <property type="evidence" value="ECO:0007669"/>
    <property type="project" value="TreeGrafter"/>
</dbReference>
<organism evidence="3 4">
    <name type="scientific">Angomonas deanei</name>
    <dbReference type="NCBI Taxonomy" id="59799"/>
    <lineage>
        <taxon>Eukaryota</taxon>
        <taxon>Discoba</taxon>
        <taxon>Euglenozoa</taxon>
        <taxon>Kinetoplastea</taxon>
        <taxon>Metakinetoplastina</taxon>
        <taxon>Trypanosomatida</taxon>
        <taxon>Trypanosomatidae</taxon>
        <taxon>Strigomonadinae</taxon>
        <taxon>Angomonas</taxon>
    </lineage>
</organism>
<dbReference type="Gene3D" id="1.25.40.20">
    <property type="entry name" value="Ankyrin repeat-containing domain"/>
    <property type="match status" value="1"/>
</dbReference>
<name>A0A7G2CG56_9TRYP</name>
<dbReference type="SMART" id="SM00248">
    <property type="entry name" value="ANK"/>
    <property type="match status" value="5"/>
</dbReference>
<feature type="domain" description="AMP-dependent synthetase/ligase" evidence="2">
    <location>
        <begin position="149"/>
        <end position="377"/>
    </location>
</feature>
<feature type="repeat" description="ANK" evidence="1">
    <location>
        <begin position="789"/>
        <end position="822"/>
    </location>
</feature>
<proteinExistence type="predicted"/>
<dbReference type="Proteomes" id="UP000515908">
    <property type="component" value="Chromosome 12"/>
</dbReference>
<feature type="repeat" description="ANK" evidence="1">
    <location>
        <begin position="716"/>
        <end position="752"/>
    </location>
</feature>
<dbReference type="PANTHER" id="PTHR45527:SF1">
    <property type="entry name" value="FATTY ACID SYNTHASE"/>
    <property type="match status" value="1"/>
</dbReference>
<dbReference type="PROSITE" id="PS00455">
    <property type="entry name" value="AMP_BINDING"/>
    <property type="match status" value="1"/>
</dbReference>
<reference evidence="3 4" key="1">
    <citation type="submission" date="2020-08" db="EMBL/GenBank/DDBJ databases">
        <authorList>
            <person name="Newling K."/>
            <person name="Davey J."/>
            <person name="Forrester S."/>
        </authorList>
    </citation>
    <scope>NUCLEOTIDE SEQUENCE [LARGE SCALE GENOMIC DNA]</scope>
    <source>
        <strain evidence="4">Crithidia deanei Carvalho (ATCC PRA-265)</strain>
    </source>
</reference>
<dbReference type="GO" id="GO:0031177">
    <property type="term" value="F:phosphopantetheine binding"/>
    <property type="evidence" value="ECO:0007669"/>
    <property type="project" value="TreeGrafter"/>
</dbReference>
<dbReference type="PANTHER" id="PTHR45527">
    <property type="entry name" value="NONRIBOSOMAL PEPTIDE SYNTHETASE"/>
    <property type="match status" value="1"/>
</dbReference>
<dbReference type="InterPro" id="IPR000873">
    <property type="entry name" value="AMP-dep_synth/lig_dom"/>
</dbReference>
<evidence type="ECO:0000259" key="2">
    <source>
        <dbReference type="Pfam" id="PF00501"/>
    </source>
</evidence>
<keyword evidence="1" id="KW-0040">ANK repeat</keyword>
<dbReference type="PROSITE" id="PS50088">
    <property type="entry name" value="ANK_REPEAT"/>
    <property type="match status" value="2"/>
</dbReference>
<evidence type="ECO:0000256" key="1">
    <source>
        <dbReference type="PROSITE-ProRule" id="PRU00023"/>
    </source>
</evidence>
<evidence type="ECO:0000313" key="3">
    <source>
        <dbReference type="EMBL" id="CAD2218810.1"/>
    </source>
</evidence>
<protein>
    <submittedName>
        <fullName evidence="3">AMP-binding enzyme/Ankyrin repeats (3 copies)/Ankyrin repeats (Many copies), putative</fullName>
    </submittedName>
</protein>
<keyword evidence="4" id="KW-1185">Reference proteome</keyword>
<dbReference type="AlphaFoldDB" id="A0A7G2CG56"/>
<dbReference type="GO" id="GO:0044550">
    <property type="term" value="P:secondary metabolite biosynthetic process"/>
    <property type="evidence" value="ECO:0007669"/>
    <property type="project" value="TreeGrafter"/>
</dbReference>
<dbReference type="Gene3D" id="3.30.300.30">
    <property type="match status" value="1"/>
</dbReference>
<dbReference type="InterPro" id="IPR045851">
    <property type="entry name" value="AMP-bd_C_sf"/>
</dbReference>